<organism evidence="16 17">
    <name type="scientific">Morus notabilis</name>
    <dbReference type="NCBI Taxonomy" id="981085"/>
    <lineage>
        <taxon>Eukaryota</taxon>
        <taxon>Viridiplantae</taxon>
        <taxon>Streptophyta</taxon>
        <taxon>Embryophyta</taxon>
        <taxon>Tracheophyta</taxon>
        <taxon>Spermatophyta</taxon>
        <taxon>Magnoliopsida</taxon>
        <taxon>eudicotyledons</taxon>
        <taxon>Gunneridae</taxon>
        <taxon>Pentapetalae</taxon>
        <taxon>rosids</taxon>
        <taxon>fabids</taxon>
        <taxon>Rosales</taxon>
        <taxon>Moraceae</taxon>
        <taxon>Moreae</taxon>
        <taxon>Morus</taxon>
    </lineage>
</organism>
<evidence type="ECO:0000256" key="8">
    <source>
        <dbReference type="ARBA" id="ARBA00024360"/>
    </source>
</evidence>
<comment type="similarity">
    <text evidence="8">In the N-terminal section; belongs to the long-chain O-acyltransferase family.</text>
</comment>
<evidence type="ECO:0000256" key="10">
    <source>
        <dbReference type="ARBA" id="ARBA00048109"/>
    </source>
</evidence>
<evidence type="ECO:0000256" key="2">
    <source>
        <dbReference type="ARBA" id="ARBA00004586"/>
    </source>
</evidence>
<evidence type="ECO:0000259" key="13">
    <source>
        <dbReference type="Pfam" id="PF03007"/>
    </source>
</evidence>
<dbReference type="Pfam" id="PF03007">
    <property type="entry name" value="WS_DGAT_cat"/>
    <property type="match status" value="1"/>
</dbReference>
<dbReference type="STRING" id="981085.W9RAD9"/>
<evidence type="ECO:0000256" key="4">
    <source>
        <dbReference type="ARBA" id="ARBA00005189"/>
    </source>
</evidence>
<keyword evidence="6" id="KW-0256">Endoplasmic reticulum</keyword>
<dbReference type="Pfam" id="PF06974">
    <property type="entry name" value="WS_DGAT_C"/>
    <property type="match status" value="1"/>
</dbReference>
<comment type="pathway">
    <text evidence="4">Lipid metabolism.</text>
</comment>
<comment type="catalytic activity">
    <reaction evidence="10">
        <text>an acyl-CoA + a 1,2-diacyl-sn-glycerol = a triacyl-sn-glycerol + CoA</text>
        <dbReference type="Rhea" id="RHEA:10868"/>
        <dbReference type="ChEBI" id="CHEBI:17815"/>
        <dbReference type="ChEBI" id="CHEBI:57287"/>
        <dbReference type="ChEBI" id="CHEBI:58342"/>
        <dbReference type="ChEBI" id="CHEBI:64615"/>
        <dbReference type="EC" id="2.3.1.20"/>
    </reaction>
</comment>
<dbReference type="Pfam" id="PF22936">
    <property type="entry name" value="Pol_BBD"/>
    <property type="match status" value="1"/>
</dbReference>
<evidence type="ECO:0000256" key="7">
    <source>
        <dbReference type="ARBA" id="ARBA00023315"/>
    </source>
</evidence>
<feature type="region of interest" description="Disordered" evidence="11">
    <location>
        <begin position="1"/>
        <end position="46"/>
    </location>
</feature>
<accession>W9RAD9</accession>
<dbReference type="PANTHER" id="PTHR31650">
    <property type="entry name" value="O-ACYLTRANSFERASE (WSD1-LIKE) FAMILY PROTEIN"/>
    <property type="match status" value="1"/>
</dbReference>
<keyword evidence="12" id="KW-0812">Transmembrane</keyword>
<proteinExistence type="inferred from homology"/>
<dbReference type="InterPro" id="IPR009721">
    <property type="entry name" value="O-acyltransferase_WSD1_C"/>
</dbReference>
<feature type="domain" description="Retrovirus-related Pol polyprotein from transposon TNT 1-94-like beta-barrel" evidence="15">
    <location>
        <begin position="95"/>
        <end position="160"/>
    </location>
</feature>
<evidence type="ECO:0000256" key="12">
    <source>
        <dbReference type="SAM" id="Phobius"/>
    </source>
</evidence>
<keyword evidence="5 16" id="KW-0808">Transferase</keyword>
<feature type="domain" description="O-acyltransferase WSD1-like N-terminal" evidence="13">
    <location>
        <begin position="238"/>
        <end position="432"/>
    </location>
</feature>
<evidence type="ECO:0000256" key="1">
    <source>
        <dbReference type="ARBA" id="ARBA00004162"/>
    </source>
</evidence>
<dbReference type="GO" id="GO:0047196">
    <property type="term" value="F:long-chain-alcohol O-fatty-acyltransferase activity"/>
    <property type="evidence" value="ECO:0007669"/>
    <property type="project" value="UniProtKB-EC"/>
</dbReference>
<reference evidence="17" key="1">
    <citation type="submission" date="2013-01" db="EMBL/GenBank/DDBJ databases">
        <title>Draft Genome Sequence of a Mulberry Tree, Morus notabilis C.K. Schneid.</title>
        <authorList>
            <person name="He N."/>
            <person name="Zhao S."/>
        </authorList>
    </citation>
    <scope>NUCLEOTIDE SEQUENCE</scope>
</reference>
<evidence type="ECO:0000256" key="11">
    <source>
        <dbReference type="SAM" id="MobiDB-lite"/>
    </source>
</evidence>
<keyword evidence="12" id="KW-0472">Membrane</keyword>
<name>W9RAD9_9ROSA</name>
<dbReference type="GO" id="GO:0004144">
    <property type="term" value="F:diacylglycerol O-acyltransferase activity"/>
    <property type="evidence" value="ECO:0007669"/>
    <property type="project" value="UniProtKB-EC"/>
</dbReference>
<feature type="transmembrane region" description="Helical" evidence="12">
    <location>
        <begin position="537"/>
        <end position="555"/>
    </location>
</feature>
<protein>
    <submittedName>
        <fullName evidence="16">O-acyltransferase WSD1</fullName>
    </submittedName>
</protein>
<keyword evidence="7 16" id="KW-0012">Acyltransferase</keyword>
<dbReference type="eggNOG" id="ENOG502QTZ2">
    <property type="taxonomic scope" value="Eukaryota"/>
</dbReference>
<dbReference type="InterPro" id="IPR054722">
    <property type="entry name" value="PolX-like_BBD"/>
</dbReference>
<comment type="subcellular location">
    <subcellularLocation>
        <location evidence="1">Cell membrane</location>
        <topology evidence="1">Single-pass membrane protein</topology>
    </subcellularLocation>
    <subcellularLocation>
        <location evidence="2">Endoplasmic reticulum membrane</location>
    </subcellularLocation>
</comment>
<feature type="transmembrane region" description="Helical" evidence="12">
    <location>
        <begin position="349"/>
        <end position="366"/>
    </location>
</feature>
<gene>
    <name evidence="16" type="ORF">L484_017562</name>
</gene>
<keyword evidence="12" id="KW-1133">Transmembrane helix</keyword>
<dbReference type="InterPro" id="IPR045034">
    <property type="entry name" value="O-acyltransferase_WSD1-like"/>
</dbReference>
<dbReference type="GO" id="GO:0005789">
    <property type="term" value="C:endoplasmic reticulum membrane"/>
    <property type="evidence" value="ECO:0007669"/>
    <property type="project" value="UniProtKB-SubCell"/>
</dbReference>
<dbReference type="InterPro" id="IPR004255">
    <property type="entry name" value="O-acyltransferase_WSD1_N"/>
</dbReference>
<evidence type="ECO:0000256" key="9">
    <source>
        <dbReference type="ARBA" id="ARBA00047604"/>
    </source>
</evidence>
<evidence type="ECO:0000259" key="14">
    <source>
        <dbReference type="Pfam" id="PF06974"/>
    </source>
</evidence>
<dbReference type="UniPathway" id="UPA00282"/>
<feature type="domain" description="O-acyltransferase WSD1 C-terminal" evidence="14">
    <location>
        <begin position="500"/>
        <end position="644"/>
    </location>
</feature>
<keyword evidence="17" id="KW-1185">Reference proteome</keyword>
<dbReference type="AlphaFoldDB" id="W9RAD9"/>
<evidence type="ECO:0000256" key="6">
    <source>
        <dbReference type="ARBA" id="ARBA00022824"/>
    </source>
</evidence>
<dbReference type="GO" id="GO:0019432">
    <property type="term" value="P:triglyceride biosynthetic process"/>
    <property type="evidence" value="ECO:0007669"/>
    <property type="project" value="UniProtKB-UniPathway"/>
</dbReference>
<evidence type="ECO:0000259" key="15">
    <source>
        <dbReference type="Pfam" id="PF22936"/>
    </source>
</evidence>
<comment type="pathway">
    <text evidence="3">Glycerolipid metabolism; triacylglycerol biosynthesis.</text>
</comment>
<evidence type="ECO:0000313" key="17">
    <source>
        <dbReference type="Proteomes" id="UP000030645"/>
    </source>
</evidence>
<dbReference type="EMBL" id="KE344440">
    <property type="protein sequence ID" value="EXB62176.1"/>
    <property type="molecule type" value="Genomic_DNA"/>
</dbReference>
<evidence type="ECO:0000256" key="3">
    <source>
        <dbReference type="ARBA" id="ARBA00004771"/>
    </source>
</evidence>
<evidence type="ECO:0000313" key="16">
    <source>
        <dbReference type="EMBL" id="EXB62176.1"/>
    </source>
</evidence>
<evidence type="ECO:0000256" key="5">
    <source>
        <dbReference type="ARBA" id="ARBA00022679"/>
    </source>
</evidence>
<sequence>MGSDQEGIRLRKQGLRPIETKFRNGSSSSGSEDIKEEEEPLSPAGRLFHEPNFNVNVLAIMGCKTRIDPDVALANAKANLPHTLLKHPRFSSVPESFDSYKPCDADTLLMANDFSAKTVRIGTIKVKMFDGVLRKLTNVRHVPQLRRSFISLGALDTLGYEYYAMGGFMHVKRSDLVAMKGVKECNKMLITVENNKGKMVKTCGSEDALKKKKTVPHVKFDESIKIVDEKEGDGKIMKWVRTEVDLNKHIITPEIDLANYKDCPDKFLEDYIYNLTKTSLDKSRPLWDLHILNVKTSQAEGVGIFRVHHSLGDGISLMSLLLACTRQTSNPEALPTIPTAKISKDEKKGGFVSMFLLGLFGLWWIFKLLWNSVVDVFMFMATAFLLIKDTKTPIKGPPGSGNNPKRIVFKIVSLDDMKMVKDAMNTTINDVALGVTQAGLSKYLNRRYGLENKKDEGGAEKKNNLPKNIRLRSIFFINIRPSAGIQALADMMKKNTKAKWGNLFGYVLFRFTIDLKDDPLDYVREAKATIDRKKHSLEALFSLFIAGLIFKLFGVKTASSFFERLFTGTTMAFSNVVGPLEEIGFYGHPMAYLTATTYGQASELLVCLQSYMNNMSISLSVDENTIPDPHQLMDDIVESLKLIKDNVIKKGLIK</sequence>
<dbReference type="Proteomes" id="UP000030645">
    <property type="component" value="Unassembled WGS sequence"/>
</dbReference>
<dbReference type="GO" id="GO:0005886">
    <property type="term" value="C:plasma membrane"/>
    <property type="evidence" value="ECO:0007669"/>
    <property type="project" value="UniProtKB-SubCell"/>
</dbReference>
<dbReference type="PANTHER" id="PTHR31650:SF74">
    <property type="entry name" value="O-ACYLTRANSFERASE WSD1-LIKE"/>
    <property type="match status" value="1"/>
</dbReference>
<comment type="catalytic activity">
    <reaction evidence="9">
        <text>a long chain fatty alcohol + a fatty acyl-CoA = a long-chain alcohol wax ester + CoA</text>
        <dbReference type="Rhea" id="RHEA:38443"/>
        <dbReference type="ChEBI" id="CHEBI:17135"/>
        <dbReference type="ChEBI" id="CHEBI:57287"/>
        <dbReference type="ChEBI" id="CHEBI:77636"/>
        <dbReference type="ChEBI" id="CHEBI:235323"/>
        <dbReference type="EC" id="2.3.1.75"/>
    </reaction>
</comment>